<dbReference type="PANTHER" id="PTHR11412">
    <property type="entry name" value="MACROGLOBULIN / COMPLEMENT"/>
    <property type="match status" value="1"/>
</dbReference>
<dbReference type="SMART" id="SM00643">
    <property type="entry name" value="C345C"/>
    <property type="match status" value="1"/>
</dbReference>
<dbReference type="SMART" id="SM01361">
    <property type="entry name" value="A2M_recep"/>
    <property type="match status" value="1"/>
</dbReference>
<dbReference type="SUPFAM" id="SSF49410">
    <property type="entry name" value="Alpha-macroglobulin receptor domain"/>
    <property type="match status" value="1"/>
</dbReference>
<dbReference type="InterPro" id="IPR008993">
    <property type="entry name" value="TIMP-like_OB-fold"/>
</dbReference>
<dbReference type="GO" id="GO:0005576">
    <property type="term" value="C:extracellular region"/>
    <property type="evidence" value="ECO:0007669"/>
    <property type="project" value="UniProtKB-SubCell"/>
</dbReference>
<comment type="subcellular location">
    <subcellularLocation>
        <location evidence="1">Secreted</location>
    </subcellularLocation>
</comment>
<evidence type="ECO:0000256" key="2">
    <source>
        <dbReference type="ARBA" id="ARBA00022525"/>
    </source>
</evidence>
<dbReference type="InterPro" id="IPR050473">
    <property type="entry name" value="A2M/Complement_sys"/>
</dbReference>
<dbReference type="PROSITE" id="PS50189">
    <property type="entry name" value="NTR"/>
    <property type="match status" value="1"/>
</dbReference>
<dbReference type="EMBL" id="MU827310">
    <property type="protein sequence ID" value="KAJ7360401.1"/>
    <property type="molecule type" value="Genomic_DNA"/>
</dbReference>
<organism evidence="6 7">
    <name type="scientific">Desmophyllum pertusum</name>
    <dbReference type="NCBI Taxonomy" id="174260"/>
    <lineage>
        <taxon>Eukaryota</taxon>
        <taxon>Metazoa</taxon>
        <taxon>Cnidaria</taxon>
        <taxon>Anthozoa</taxon>
        <taxon>Hexacorallia</taxon>
        <taxon>Scleractinia</taxon>
        <taxon>Caryophylliina</taxon>
        <taxon>Caryophylliidae</taxon>
        <taxon>Desmophyllum</taxon>
    </lineage>
</organism>
<evidence type="ECO:0000256" key="4">
    <source>
        <dbReference type="SAM" id="MobiDB-lite"/>
    </source>
</evidence>
<dbReference type="Gene3D" id="2.60.40.690">
    <property type="entry name" value="Alpha-macroglobulin, receptor-binding domain"/>
    <property type="match status" value="1"/>
</dbReference>
<dbReference type="InterPro" id="IPR036595">
    <property type="entry name" value="A-macroglobulin_rcpt-bd_sf"/>
</dbReference>
<feature type="region of interest" description="Disordered" evidence="4">
    <location>
        <begin position="58"/>
        <end position="114"/>
    </location>
</feature>
<protein>
    <recommendedName>
        <fullName evidence="5">NTR domain-containing protein</fullName>
    </recommendedName>
</protein>
<comment type="caution">
    <text evidence="6">The sequence shown here is derived from an EMBL/GenBank/DDBJ whole genome shotgun (WGS) entry which is preliminary data.</text>
</comment>
<dbReference type="Pfam" id="PF01759">
    <property type="entry name" value="NTR"/>
    <property type="match status" value="1"/>
</dbReference>
<keyword evidence="7" id="KW-1185">Reference proteome</keyword>
<dbReference type="InterPro" id="IPR001134">
    <property type="entry name" value="Netrin_domain"/>
</dbReference>
<reference evidence="6" key="1">
    <citation type="submission" date="2023-01" db="EMBL/GenBank/DDBJ databases">
        <title>Genome assembly of the deep-sea coral Lophelia pertusa.</title>
        <authorList>
            <person name="Herrera S."/>
            <person name="Cordes E."/>
        </authorList>
    </citation>
    <scope>NUCLEOTIDE SEQUENCE</scope>
    <source>
        <strain evidence="6">USNM1676648</strain>
        <tissue evidence="6">Polyp</tissue>
    </source>
</reference>
<evidence type="ECO:0000313" key="6">
    <source>
        <dbReference type="EMBL" id="KAJ7360401.1"/>
    </source>
</evidence>
<dbReference type="Pfam" id="PF07677">
    <property type="entry name" value="A2M_recep"/>
    <property type="match status" value="1"/>
</dbReference>
<dbReference type="PANTHER" id="PTHR11412:SF166">
    <property type="entry name" value="NTR DOMAIN-CONTAINING PROTEIN"/>
    <property type="match status" value="1"/>
</dbReference>
<feature type="compositionally biased region" description="Basic residues" evidence="4">
    <location>
        <begin position="81"/>
        <end position="107"/>
    </location>
</feature>
<dbReference type="OrthoDB" id="5967075at2759"/>
<dbReference type="AlphaFoldDB" id="A0A9X0CKN7"/>
<evidence type="ECO:0000256" key="3">
    <source>
        <dbReference type="ARBA" id="ARBA00023157"/>
    </source>
</evidence>
<name>A0A9X0CKN7_9CNID</name>
<evidence type="ECO:0000259" key="5">
    <source>
        <dbReference type="PROSITE" id="PS50189"/>
    </source>
</evidence>
<proteinExistence type="predicted"/>
<dbReference type="InterPro" id="IPR009048">
    <property type="entry name" value="A-macroglobulin_rcpt-bd"/>
</dbReference>
<accession>A0A9X0CKN7</accession>
<dbReference type="SUPFAM" id="SSF50242">
    <property type="entry name" value="TIMP-like"/>
    <property type="match status" value="1"/>
</dbReference>
<dbReference type="InterPro" id="IPR018933">
    <property type="entry name" value="Netrin_module_non-TIMP"/>
</dbReference>
<sequence>MLRQEEVTHLLGGEMFIDSSGSGVGQLQIEVRHNIPSPKNESCHFALKIEFREEMGKDSGDMVPIMGRSRERRDDDDARARKAKNCRKNKKRKSCKNKKRNKKHKRPKMDAKPPDSLHLKICARYMKDGKSGMTIMEVGVFSGFIPDKDSLIELMENARPTVDRFEISDRSVILYVSEISSIDEFCVKFMVNRMYDVGTVQPVPVKVYDYYQPADSCTEFYSPNPRSALLAGICEEGHCRCSQDDCTPCVERSFKVHELVKKACQEFDFAVIGEVILLDERDFRKQSWITYEVRLRQIIKKRKTDFTQGDLIVFKKRSGCGCPELVERKEYLIMGNEEGSFFVLDAKSFVIPWEKKWKNDMLDDLRARVGMDPRCNT</sequence>
<dbReference type="Gene3D" id="2.40.50.120">
    <property type="match status" value="1"/>
</dbReference>
<feature type="compositionally biased region" description="Basic and acidic residues" evidence="4">
    <location>
        <begin position="68"/>
        <end position="80"/>
    </location>
</feature>
<gene>
    <name evidence="6" type="ORF">OS493_017034</name>
</gene>
<dbReference type="Proteomes" id="UP001163046">
    <property type="component" value="Unassembled WGS sequence"/>
</dbReference>
<keyword evidence="3" id="KW-1015">Disulfide bond</keyword>
<keyword evidence="2" id="KW-0964">Secreted</keyword>
<evidence type="ECO:0000313" key="7">
    <source>
        <dbReference type="Proteomes" id="UP001163046"/>
    </source>
</evidence>
<feature type="domain" description="NTR" evidence="5">
    <location>
        <begin position="246"/>
        <end position="375"/>
    </location>
</feature>
<evidence type="ECO:0000256" key="1">
    <source>
        <dbReference type="ARBA" id="ARBA00004613"/>
    </source>
</evidence>